<protein>
    <recommendedName>
        <fullName evidence="1">diguanylate cyclase</fullName>
        <ecNumber evidence="1">2.7.7.65</ecNumber>
    </recommendedName>
</protein>
<gene>
    <name evidence="4" type="ORF">HGO26_05270</name>
</gene>
<dbReference type="SUPFAM" id="SSF55073">
    <property type="entry name" value="Nucleotide cyclase"/>
    <property type="match status" value="1"/>
</dbReference>
<dbReference type="EC" id="2.7.7.65" evidence="1"/>
<dbReference type="Proteomes" id="UP000527352">
    <property type="component" value="Unassembled WGS sequence"/>
</dbReference>
<proteinExistence type="predicted"/>
<evidence type="ECO:0000313" key="4">
    <source>
        <dbReference type="EMBL" id="NLQ22290.1"/>
    </source>
</evidence>
<comment type="caution">
    <text evidence="4">The sequence shown here is derived from an EMBL/GenBank/DDBJ whole genome shotgun (WGS) entry which is preliminary data.</text>
</comment>
<dbReference type="PANTHER" id="PTHR45138:SF9">
    <property type="entry name" value="DIGUANYLATE CYCLASE DGCM-RELATED"/>
    <property type="match status" value="1"/>
</dbReference>
<organism evidence="4 5">
    <name type="scientific">Shewanella oncorhynchi</name>
    <dbReference type="NCBI Taxonomy" id="2726434"/>
    <lineage>
        <taxon>Bacteria</taxon>
        <taxon>Pseudomonadati</taxon>
        <taxon>Pseudomonadota</taxon>
        <taxon>Gammaproteobacteria</taxon>
        <taxon>Alteromonadales</taxon>
        <taxon>Shewanellaceae</taxon>
        <taxon>Shewanella</taxon>
    </lineage>
</organism>
<dbReference type="InterPro" id="IPR043128">
    <property type="entry name" value="Rev_trsase/Diguanyl_cyclase"/>
</dbReference>
<dbReference type="EMBL" id="JABAEB010000003">
    <property type="protein sequence ID" value="NLQ22290.1"/>
    <property type="molecule type" value="Genomic_DNA"/>
</dbReference>
<dbReference type="PANTHER" id="PTHR45138">
    <property type="entry name" value="REGULATORY COMPONENTS OF SENSORY TRANSDUCTION SYSTEM"/>
    <property type="match status" value="1"/>
</dbReference>
<dbReference type="Pfam" id="PF00990">
    <property type="entry name" value="GGDEF"/>
    <property type="match status" value="1"/>
</dbReference>
<keyword evidence="5" id="KW-1185">Reference proteome</keyword>
<dbReference type="NCBIfam" id="TIGR00254">
    <property type="entry name" value="GGDEF"/>
    <property type="match status" value="1"/>
</dbReference>
<dbReference type="RefSeq" id="WP_168823730.1">
    <property type="nucleotide sequence ID" value="NZ_JABAEB010000003.1"/>
</dbReference>
<dbReference type="PROSITE" id="PS50887">
    <property type="entry name" value="GGDEF"/>
    <property type="match status" value="1"/>
</dbReference>
<evidence type="ECO:0000256" key="2">
    <source>
        <dbReference type="ARBA" id="ARBA00034247"/>
    </source>
</evidence>
<evidence type="ECO:0000259" key="3">
    <source>
        <dbReference type="PROSITE" id="PS50887"/>
    </source>
</evidence>
<name>A0ABX1KPA0_9GAMM</name>
<feature type="domain" description="GGDEF" evidence="3">
    <location>
        <begin position="1"/>
        <end position="128"/>
    </location>
</feature>
<dbReference type="InterPro" id="IPR050469">
    <property type="entry name" value="Diguanylate_Cyclase"/>
</dbReference>
<dbReference type="InterPro" id="IPR000160">
    <property type="entry name" value="GGDEF_dom"/>
</dbReference>
<reference evidence="4 5" key="1">
    <citation type="submission" date="2020-04" db="EMBL/GenBank/DDBJ databases">
        <title>The first description of lens atrophy caused by putative novel Shewanella sp. that is a new emerging pathogen for cultured rainbow trout?</title>
        <authorList>
            <person name="Saticioglu I.B."/>
            <person name="Duman M."/>
            <person name="Altun S."/>
        </authorList>
    </citation>
    <scope>NUCLEOTIDE SEQUENCE [LARGE SCALE GENOMIC DNA]</scope>
    <source>
        <strain evidence="4 5">S-1</strain>
    </source>
</reference>
<evidence type="ECO:0000313" key="5">
    <source>
        <dbReference type="Proteomes" id="UP000527352"/>
    </source>
</evidence>
<sequence length="130" mass="14745">MLQKIDLNELNFSAILVTITGDDQCIYLVTKALRTAIHRPNDLVAHYGGEKFICLLPDTQHLGAMNITHRQRSARFAFTLVSKRSPLTGVTSIQPHRHLKWQTLIESADKQSYLAKKHGRNQVSRASLLR</sequence>
<evidence type="ECO:0000256" key="1">
    <source>
        <dbReference type="ARBA" id="ARBA00012528"/>
    </source>
</evidence>
<accession>A0ABX1KPA0</accession>
<dbReference type="InterPro" id="IPR029787">
    <property type="entry name" value="Nucleotide_cyclase"/>
</dbReference>
<dbReference type="Gene3D" id="3.30.70.270">
    <property type="match status" value="1"/>
</dbReference>
<dbReference type="SMART" id="SM00267">
    <property type="entry name" value="GGDEF"/>
    <property type="match status" value="1"/>
</dbReference>
<comment type="catalytic activity">
    <reaction evidence="2">
        <text>2 GTP = 3',3'-c-di-GMP + 2 diphosphate</text>
        <dbReference type="Rhea" id="RHEA:24898"/>
        <dbReference type="ChEBI" id="CHEBI:33019"/>
        <dbReference type="ChEBI" id="CHEBI:37565"/>
        <dbReference type="ChEBI" id="CHEBI:58805"/>
        <dbReference type="EC" id="2.7.7.65"/>
    </reaction>
</comment>